<sequence length="251" mass="28495">MDRKNFLKALYQFCEGKIELRALPSRKQAFFEINDIPGINSFCNQNVKDHLYFGVATRDGQGGKKENIIHIPCVWADVDYKKTPREIIADRLKKFPFKPSIIVRSGGGIHLYWLLKEPAEKEDIAKIEDVNRRITSQLGGDFGACDAARILRIPDTTNHKYPAKCEVAQLNQYTYELSDFLSILPEVPTQTKETQASKDNSNEWLPEAMKGVKQGERNATATKIAGYFINKVPPKDVLIILQAWNTKNDPP</sequence>
<reference evidence="1" key="1">
    <citation type="journal article" date="2014" name="Front. Microbiol.">
        <title>High frequency of phylogenetically diverse reductive dehalogenase-homologous genes in deep subseafloor sedimentary metagenomes.</title>
        <authorList>
            <person name="Kawai M."/>
            <person name="Futagami T."/>
            <person name="Toyoda A."/>
            <person name="Takaki Y."/>
            <person name="Nishi S."/>
            <person name="Hori S."/>
            <person name="Arai W."/>
            <person name="Tsubouchi T."/>
            <person name="Morono Y."/>
            <person name="Uchiyama I."/>
            <person name="Ito T."/>
            <person name="Fujiyama A."/>
            <person name="Inagaki F."/>
            <person name="Takami H."/>
        </authorList>
    </citation>
    <scope>NUCLEOTIDE SEQUENCE</scope>
    <source>
        <strain evidence="1">Expedition CK06-06</strain>
    </source>
</reference>
<evidence type="ECO:0008006" key="2">
    <source>
        <dbReference type="Google" id="ProtNLM"/>
    </source>
</evidence>
<accession>X0W0F5</accession>
<proteinExistence type="predicted"/>
<feature type="non-terminal residue" evidence="1">
    <location>
        <position position="251"/>
    </location>
</feature>
<dbReference type="AlphaFoldDB" id="X0W0F5"/>
<gene>
    <name evidence="1" type="ORF">S01H1_34757</name>
</gene>
<name>X0W0F5_9ZZZZ</name>
<dbReference type="EMBL" id="BARS01021667">
    <property type="protein sequence ID" value="GAG06226.1"/>
    <property type="molecule type" value="Genomic_DNA"/>
</dbReference>
<comment type="caution">
    <text evidence="1">The sequence shown here is derived from an EMBL/GenBank/DDBJ whole genome shotgun (WGS) entry which is preliminary data.</text>
</comment>
<organism evidence="1">
    <name type="scientific">marine sediment metagenome</name>
    <dbReference type="NCBI Taxonomy" id="412755"/>
    <lineage>
        <taxon>unclassified sequences</taxon>
        <taxon>metagenomes</taxon>
        <taxon>ecological metagenomes</taxon>
    </lineage>
</organism>
<protein>
    <recommendedName>
        <fullName evidence="2">RepB-like DNA primase domain-containing protein</fullName>
    </recommendedName>
</protein>
<dbReference type="Gene3D" id="3.30.70.1790">
    <property type="entry name" value="RepB DNA-primase, N-terminal domain"/>
    <property type="match status" value="1"/>
</dbReference>
<evidence type="ECO:0000313" key="1">
    <source>
        <dbReference type="EMBL" id="GAG06226.1"/>
    </source>
</evidence>